<evidence type="ECO:0000256" key="6">
    <source>
        <dbReference type="ARBA" id="ARBA00022825"/>
    </source>
</evidence>
<dbReference type="PROSITE" id="PS00135">
    <property type="entry name" value="TRYPSIN_SER"/>
    <property type="match status" value="1"/>
</dbReference>
<name>A0AB32TG56_DANRE</name>
<dbReference type="InterPro" id="IPR018114">
    <property type="entry name" value="TRYPSIN_HIS"/>
</dbReference>
<dbReference type="EC" id="3.4.21.10" evidence="2"/>
<dbReference type="PANTHER" id="PTHR24252">
    <property type="entry name" value="ACROSIN-RELATED"/>
    <property type="match status" value="1"/>
</dbReference>
<dbReference type="InterPro" id="IPR001254">
    <property type="entry name" value="Trypsin_dom"/>
</dbReference>
<evidence type="ECO:0000256" key="3">
    <source>
        <dbReference type="ARBA" id="ARBA00017161"/>
    </source>
</evidence>
<evidence type="ECO:0000256" key="8">
    <source>
        <dbReference type="RuleBase" id="RU363034"/>
    </source>
</evidence>
<dbReference type="InterPro" id="IPR043504">
    <property type="entry name" value="Peptidase_S1_PA_chymotrypsin"/>
</dbReference>
<dbReference type="SUPFAM" id="SSF50494">
    <property type="entry name" value="Trypsin-like serine proteases"/>
    <property type="match status" value="1"/>
</dbReference>
<organism evidence="9 10">
    <name type="scientific">Danio rerio</name>
    <name type="common">Zebrafish</name>
    <name type="synonym">Brachydanio rerio</name>
    <dbReference type="NCBI Taxonomy" id="7955"/>
    <lineage>
        <taxon>Eukaryota</taxon>
        <taxon>Metazoa</taxon>
        <taxon>Chordata</taxon>
        <taxon>Craniata</taxon>
        <taxon>Vertebrata</taxon>
        <taxon>Euteleostomi</taxon>
        <taxon>Actinopterygii</taxon>
        <taxon>Neopterygii</taxon>
        <taxon>Teleostei</taxon>
        <taxon>Ostariophysi</taxon>
        <taxon>Cypriniformes</taxon>
        <taxon>Danionidae</taxon>
        <taxon>Danioninae</taxon>
        <taxon>Danio</taxon>
    </lineage>
</organism>
<dbReference type="SMART" id="SM00020">
    <property type="entry name" value="Tryp_SPc"/>
    <property type="match status" value="1"/>
</dbReference>
<keyword evidence="6 8" id="KW-0720">Serine protease</keyword>
<dbReference type="RefSeq" id="XP_068073014.2">
    <property type="nucleotide sequence ID" value="XM_068216913.2"/>
</dbReference>
<evidence type="ECO:0000256" key="1">
    <source>
        <dbReference type="ARBA" id="ARBA00001656"/>
    </source>
</evidence>
<dbReference type="Pfam" id="PF00089">
    <property type="entry name" value="Trypsin"/>
    <property type="match status" value="1"/>
</dbReference>
<sequence>MSVESNDSFLPASISLFFVAFSFKMSLTFVLIIICLLPFGIAGCGQRTLVSPPKQSRISGGHSALEGAWPWQVSIQQMFWHICGGSIISHRWVITASHCFKKKRNNNKLLVVAGVNSRFKPGKEVQYRTVQKVILHEKYNQSEYDNDVALLYLHHPFYFTNYVQPVCILENQMHEKQLNFGLCYITGWGSSVLEGKLYNTLQEAEVELIDTQICNQRWWHNGHVNDNMICAGFETGGVDTCQGDSGGPLQCYSQDKERFYLFGVTSHGDGCALPKKPGIYARASRYTDWLRKAQAISISAAPVTDLPVFILILTLFFSAWMGLSM</sequence>
<reference evidence="10" key="1">
    <citation type="submission" date="2025-08" db="UniProtKB">
        <authorList>
            <consortium name="RefSeq"/>
        </authorList>
    </citation>
    <scope>IDENTIFICATION</scope>
    <source>
        <strain evidence="10">Tuebingen</strain>
        <tissue evidence="10">Fibroblasts and whole tissue</tissue>
    </source>
</reference>
<keyword evidence="5 8" id="KW-0378">Hydrolase</keyword>
<dbReference type="CDD" id="cd00190">
    <property type="entry name" value="Tryp_SPc"/>
    <property type="match status" value="1"/>
</dbReference>
<gene>
    <name evidence="10" type="primary">LOC110438336</name>
</gene>
<dbReference type="InterPro" id="IPR033116">
    <property type="entry name" value="TRYPSIN_SER"/>
</dbReference>
<accession>A0AB32TG56</accession>
<comment type="catalytic activity">
    <reaction evidence="1">
        <text>Preferential cleavage: Arg-|-Xaa, Lys-|-Xaa.</text>
        <dbReference type="EC" id="3.4.21.10"/>
    </reaction>
</comment>
<dbReference type="GO" id="GO:0006508">
    <property type="term" value="P:proteolysis"/>
    <property type="evidence" value="ECO:0007669"/>
    <property type="project" value="UniProtKB-KW"/>
</dbReference>
<evidence type="ECO:0000256" key="5">
    <source>
        <dbReference type="ARBA" id="ARBA00022801"/>
    </source>
</evidence>
<dbReference type="KEGG" id="dre:110438336"/>
<dbReference type="AlphaFoldDB" id="A0AB32TG56"/>
<dbReference type="PRINTS" id="PR00722">
    <property type="entry name" value="CHYMOTRYPSIN"/>
</dbReference>
<dbReference type="InterPro" id="IPR001314">
    <property type="entry name" value="Peptidase_S1A"/>
</dbReference>
<evidence type="ECO:0000313" key="9">
    <source>
        <dbReference type="Proteomes" id="UP000000437"/>
    </source>
</evidence>
<keyword evidence="4 8" id="KW-0645">Protease</keyword>
<keyword evidence="9" id="KW-1185">Reference proteome</keyword>
<keyword evidence="7" id="KW-1015">Disulfide bond</keyword>
<evidence type="ECO:0000256" key="4">
    <source>
        <dbReference type="ARBA" id="ARBA00022670"/>
    </source>
</evidence>
<dbReference type="FunFam" id="2.40.10.10:FF:000003">
    <property type="entry name" value="Transmembrane serine protease 3"/>
    <property type="match status" value="1"/>
</dbReference>
<evidence type="ECO:0000256" key="7">
    <source>
        <dbReference type="ARBA" id="ARBA00023157"/>
    </source>
</evidence>
<dbReference type="PROSITE" id="PS50240">
    <property type="entry name" value="TRYPSIN_DOM"/>
    <property type="match status" value="1"/>
</dbReference>
<proteinExistence type="predicted"/>
<evidence type="ECO:0000256" key="2">
    <source>
        <dbReference type="ARBA" id="ARBA00012050"/>
    </source>
</evidence>
<evidence type="ECO:0000313" key="10">
    <source>
        <dbReference type="RefSeq" id="XP_068073014.2"/>
    </source>
</evidence>
<dbReference type="Gene3D" id="2.40.10.10">
    <property type="entry name" value="Trypsin-like serine proteases"/>
    <property type="match status" value="1"/>
</dbReference>
<protein>
    <recommendedName>
        <fullName evidence="3">Acrosin</fullName>
        <ecNumber evidence="2">3.4.21.10</ecNumber>
    </recommendedName>
</protein>
<dbReference type="Proteomes" id="UP000000437">
    <property type="component" value="Chromosome 23"/>
</dbReference>
<dbReference type="GO" id="GO:0004252">
    <property type="term" value="F:serine-type endopeptidase activity"/>
    <property type="evidence" value="ECO:0007669"/>
    <property type="project" value="InterPro"/>
</dbReference>
<dbReference type="InterPro" id="IPR009003">
    <property type="entry name" value="Peptidase_S1_PA"/>
</dbReference>
<dbReference type="PANTHER" id="PTHR24252:SF8">
    <property type="entry name" value="ACROSIN"/>
    <property type="match status" value="1"/>
</dbReference>
<dbReference type="PROSITE" id="PS00134">
    <property type="entry name" value="TRYPSIN_HIS"/>
    <property type="match status" value="1"/>
</dbReference>